<evidence type="ECO:0000313" key="3">
    <source>
        <dbReference type="Proteomes" id="UP000596929"/>
    </source>
</evidence>
<protein>
    <submittedName>
        <fullName evidence="2">Uncharacterized protein</fullName>
    </submittedName>
</protein>
<keyword evidence="1" id="KW-1133">Transmembrane helix</keyword>
<keyword evidence="3" id="KW-1185">Reference proteome</keyword>
<feature type="transmembrane region" description="Helical" evidence="1">
    <location>
        <begin position="7"/>
        <end position="24"/>
    </location>
</feature>
<name>A0ABR7DGW5_9CLOT</name>
<accession>A0ABR7DGW5</accession>
<sequence>MTKRDKIIWFIITVIIICIFVINYNEGKNDSIELVGNNDKYYFALYNNNKFTLENKLSDFQLVTYDKESNKKNEYDLSNIGNEVFADMREAKSSGDWILIKEIQNRKIVGINVTNGTTEIILDKTPKNEEIYAIKDLEINDNKLIYSYVSNLKTTVVVKDIVTKEEYEIGTFDTIENIPLTIYKDKAAYILDNKINIYSLSDKKIIGTSDKLYSGELLLYEDNIYTYSKGEYYEDLVKLDFQFNEEIILEKVMGESKLYYDNGRIVYDKYFYDTNDNNLYLKIIENSWTYNRLLLGEYIYSKDSKYEKLKAGENYYQYPLKVEFIRSNRKKINDEEEVVVLAGGEVAVVKADTNYVIRSFEGFNVDDRFILWDLTYENNKVYNIAENDLGELELLAIDINTGDKQLVKKVNESKEHIKHLTINNGELGYLVQDGKKSVLVTYNIETKEEKNIGIDIAGDVYQILFNDKYIVVLPWDERKLYVLGKRTGDIISKSENMYFTLFDINEDGILVDTNGGYEVLDYSLNKLKAYSNYDKALKYFEK</sequence>
<dbReference type="RefSeq" id="WP_186860937.1">
    <property type="nucleotide sequence ID" value="NZ_JACOOO010000042.1"/>
</dbReference>
<comment type="caution">
    <text evidence="2">The sequence shown here is derived from an EMBL/GenBank/DDBJ whole genome shotgun (WGS) entry which is preliminary data.</text>
</comment>
<evidence type="ECO:0000313" key="2">
    <source>
        <dbReference type="EMBL" id="MBC5630677.1"/>
    </source>
</evidence>
<evidence type="ECO:0000256" key="1">
    <source>
        <dbReference type="SAM" id="Phobius"/>
    </source>
</evidence>
<keyword evidence="1" id="KW-0812">Transmembrane</keyword>
<dbReference type="EMBL" id="JACOOO010000042">
    <property type="protein sequence ID" value="MBC5630677.1"/>
    <property type="molecule type" value="Genomic_DNA"/>
</dbReference>
<dbReference type="SUPFAM" id="SSF69304">
    <property type="entry name" value="Tricorn protease N-terminal domain"/>
    <property type="match status" value="1"/>
</dbReference>
<proteinExistence type="predicted"/>
<gene>
    <name evidence="2" type="ORF">H8S20_17630</name>
</gene>
<keyword evidence="1" id="KW-0472">Membrane</keyword>
<reference evidence="2 3" key="1">
    <citation type="submission" date="2020-08" db="EMBL/GenBank/DDBJ databases">
        <title>Genome public.</title>
        <authorList>
            <person name="Liu C."/>
            <person name="Sun Q."/>
        </authorList>
    </citation>
    <scope>NUCLEOTIDE SEQUENCE [LARGE SCALE GENOMIC DNA]</scope>
    <source>
        <strain evidence="2 3">NSJ-6</strain>
    </source>
</reference>
<dbReference type="Proteomes" id="UP000596929">
    <property type="component" value="Unassembled WGS sequence"/>
</dbReference>
<organism evidence="2 3">
    <name type="scientific">Clostridium hominis</name>
    <dbReference type="NCBI Taxonomy" id="2763036"/>
    <lineage>
        <taxon>Bacteria</taxon>
        <taxon>Bacillati</taxon>
        <taxon>Bacillota</taxon>
        <taxon>Clostridia</taxon>
        <taxon>Eubacteriales</taxon>
        <taxon>Clostridiaceae</taxon>
        <taxon>Clostridium</taxon>
    </lineage>
</organism>